<feature type="chain" id="PRO_5007524720" evidence="5">
    <location>
        <begin position="20"/>
        <end position="671"/>
    </location>
</feature>
<comment type="caution">
    <text evidence="7">The sequence shown here is derived from an EMBL/GenBank/DDBJ whole genome shotgun (WGS) entry which is preliminary data.</text>
</comment>
<dbReference type="PANTHER" id="PTHR12815:SF18">
    <property type="entry name" value="SORTING AND ASSEMBLY MACHINERY COMPONENT 50 HOMOLOG"/>
    <property type="match status" value="1"/>
</dbReference>
<gene>
    <name evidence="7" type="ORF">TSACC_23245</name>
</gene>
<comment type="subcellular location">
    <subcellularLocation>
        <location evidence="1">Membrane</location>
    </subcellularLocation>
</comment>
<keyword evidence="5" id="KW-0732">Signal</keyword>
<protein>
    <submittedName>
        <fullName evidence="7">Outer membrane protein assembly complex, YaeT protein</fullName>
    </submittedName>
</protein>
<evidence type="ECO:0000256" key="5">
    <source>
        <dbReference type="SAM" id="SignalP"/>
    </source>
</evidence>
<dbReference type="InterPro" id="IPR034746">
    <property type="entry name" value="POTRA"/>
</dbReference>
<dbReference type="Pfam" id="PF01103">
    <property type="entry name" value="Omp85"/>
    <property type="match status" value="1"/>
</dbReference>
<evidence type="ECO:0000256" key="3">
    <source>
        <dbReference type="ARBA" id="ARBA00022692"/>
    </source>
</evidence>
<dbReference type="OrthoDB" id="9814535at2"/>
<dbReference type="Gene3D" id="2.40.160.50">
    <property type="entry name" value="membrane protein fhac: a member of the omp85/tpsb transporter family"/>
    <property type="match status" value="1"/>
</dbReference>
<keyword evidence="3" id="KW-0812">Transmembrane</keyword>
<evidence type="ECO:0000259" key="6">
    <source>
        <dbReference type="PROSITE" id="PS51779"/>
    </source>
</evidence>
<dbReference type="PROSITE" id="PS51779">
    <property type="entry name" value="POTRA"/>
    <property type="match status" value="1"/>
</dbReference>
<keyword evidence="2" id="KW-1134">Transmembrane beta strand</keyword>
<evidence type="ECO:0000256" key="4">
    <source>
        <dbReference type="ARBA" id="ARBA00023136"/>
    </source>
</evidence>
<keyword evidence="4" id="KW-0472">Membrane</keyword>
<dbReference type="GO" id="GO:0019867">
    <property type="term" value="C:outer membrane"/>
    <property type="evidence" value="ECO:0007669"/>
    <property type="project" value="InterPro"/>
</dbReference>
<sequence>MRRGLALLSFLVWCAVAMAQQATEFVFEGNETYTRAQLIKALGRYEIDLTPPIEPTTADDAAYFLREFLFEQGLPEADVEYRFAGSTVFFTISEGPKYLLGKMTFSGGEAITAERMEDIFTAEMRQATRNPFGALRYVQSATESAADRIRQALVQDGFLGATVQVKPDFVERMVNVAVTATPGPQSVVDQAVVESSSELPEKIHEIARRAQGGVYHPGQELTIRSQVQDYLKANGYFNAVVTQQTTFDSATGGVRIVIAVQPGGQFRLGTIGVTGNRRTLTTAILQRLGVKAGATYDAATVDAGIRRLWFTGAFSDVDARQTPTSDGTVNMVVKVTETAAKQLTTTLGYGQWQRGFADATYTDRNFLGTLNRFSLRGNISTKNYGIQAALSDPFFLRTPVIATVSGFAQREETPAFQVSQYGGGFNVERQYDQNNLTGWRAGYQWKAVTNTVIYADEANDVLDDYTLGAVSFEQTLDRRNDLLSPTKGYFLNWQGDVASRYLAGEVSFLRLSVQATWYIPFRKITPERPFVPFLILNHRAGLMVPYDNDTTAPIPERFFLGGPDTVRSFQLDGLGPKDQNGYPVGGMAYLLGNAEIQWPIWRALYVAGFVDVGNLSPSLESLSWSYTRVGPGLGARLYTPIGALRVDYGYNLIRKEGDPVGAWQFGFGFTF</sequence>
<dbReference type="InterPro" id="IPR010827">
    <property type="entry name" value="BamA/TamA_POTRA"/>
</dbReference>
<feature type="signal peptide" evidence="5">
    <location>
        <begin position="1"/>
        <end position="19"/>
    </location>
</feature>
<dbReference type="Gene3D" id="3.10.20.310">
    <property type="entry name" value="membrane protein fhac"/>
    <property type="match status" value="1"/>
</dbReference>
<dbReference type="InterPro" id="IPR039910">
    <property type="entry name" value="D15-like"/>
</dbReference>
<dbReference type="EMBL" id="BDCO01000002">
    <property type="protein sequence ID" value="GAT34811.1"/>
    <property type="molecule type" value="Genomic_DNA"/>
</dbReference>
<keyword evidence="8" id="KW-1185">Reference proteome</keyword>
<dbReference type="STRING" id="690879.TSACC_23245"/>
<dbReference type="Proteomes" id="UP000076023">
    <property type="component" value="Unassembled WGS sequence"/>
</dbReference>
<proteinExistence type="predicted"/>
<dbReference type="InParanoid" id="A0A146GBR8"/>
<dbReference type="AlphaFoldDB" id="A0A146GBR8"/>
<name>A0A146GBR8_TERSA</name>
<accession>A0A146GBR8</accession>
<dbReference type="InterPro" id="IPR000184">
    <property type="entry name" value="Bac_surfAg_D15"/>
</dbReference>
<organism evidence="7 8">
    <name type="scientific">Terrimicrobium sacchariphilum</name>
    <dbReference type="NCBI Taxonomy" id="690879"/>
    <lineage>
        <taxon>Bacteria</taxon>
        <taxon>Pseudomonadati</taxon>
        <taxon>Verrucomicrobiota</taxon>
        <taxon>Terrimicrobiia</taxon>
        <taxon>Terrimicrobiales</taxon>
        <taxon>Terrimicrobiaceae</taxon>
        <taxon>Terrimicrobium</taxon>
    </lineage>
</organism>
<dbReference type="RefSeq" id="WP_075080411.1">
    <property type="nucleotide sequence ID" value="NZ_BDCO01000002.1"/>
</dbReference>
<evidence type="ECO:0000256" key="1">
    <source>
        <dbReference type="ARBA" id="ARBA00004370"/>
    </source>
</evidence>
<evidence type="ECO:0000313" key="8">
    <source>
        <dbReference type="Proteomes" id="UP000076023"/>
    </source>
</evidence>
<feature type="domain" description="POTRA" evidence="6">
    <location>
        <begin position="266"/>
        <end position="336"/>
    </location>
</feature>
<dbReference type="Pfam" id="PF07244">
    <property type="entry name" value="POTRA"/>
    <property type="match status" value="2"/>
</dbReference>
<reference evidence="8" key="1">
    <citation type="journal article" date="2017" name="Genome Announc.">
        <title>Draft Genome Sequence of Terrimicrobium sacchariphilum NM-5T, a Facultative Anaerobic Soil Bacterium of the Class Spartobacteria.</title>
        <authorList>
            <person name="Qiu Y.L."/>
            <person name="Tourlousse D.M."/>
            <person name="Matsuura N."/>
            <person name="Ohashi A."/>
            <person name="Sekiguchi Y."/>
        </authorList>
    </citation>
    <scope>NUCLEOTIDE SEQUENCE [LARGE SCALE GENOMIC DNA]</scope>
    <source>
        <strain evidence="8">NM-5</strain>
    </source>
</reference>
<evidence type="ECO:0000313" key="7">
    <source>
        <dbReference type="EMBL" id="GAT34811.1"/>
    </source>
</evidence>
<dbReference type="PANTHER" id="PTHR12815">
    <property type="entry name" value="SORTING AND ASSEMBLY MACHINERY SAMM50 PROTEIN FAMILY MEMBER"/>
    <property type="match status" value="1"/>
</dbReference>
<evidence type="ECO:0000256" key="2">
    <source>
        <dbReference type="ARBA" id="ARBA00022452"/>
    </source>
</evidence>